<dbReference type="Gene3D" id="3.40.50.2000">
    <property type="entry name" value="Glycogen Phosphorylase B"/>
    <property type="match status" value="2"/>
</dbReference>
<keyword evidence="2 3" id="KW-0808">Transferase</keyword>
<dbReference type="EC" id="2.4.1.-" evidence="4"/>
<accession>A0AAQ3KTW6</accession>
<dbReference type="Pfam" id="PF00201">
    <property type="entry name" value="UDPGT"/>
    <property type="match status" value="1"/>
</dbReference>
<dbReference type="CDD" id="cd03784">
    <property type="entry name" value="GT1_Gtf-like"/>
    <property type="match status" value="1"/>
</dbReference>
<sequence>MGSTGDDHYRLSVLMLPWLAHGHASPFLELAKKLSRHNVLVHFCSTPANLVSIRDQLNSKAFPSIRLVELHLPSLPGLSPDLHTTKHLPSHLMPVLKYAFDLAEPDFARLLDNLRPDLVVYDFIQPWAPLAARQRNIPAIQFLTTAASFSAAFCHYVRRPDEEFPFPARWQGLKESLDQLARMKRVANGVSDNERVFQCLELSTVFISIRAFREIESDYIDHLSRVLDKEIVPVGTLISDDDDGGGQVTNKDRESERSIMAWLDAKERSSVVLATFGSEYFMSNEEMREIARGLQLSGLSFIWVVRFPKEEDRVATAVDGGSSWTTGLPSGFLEMVANGKGGLVVEGWAPQRRILGHPSVGGFLSHCGWSSVLEAMKYGVPIIALPLQLDQPGNAKLVEEIGVGMEVKKDRGVLGKFSGEDVEKGIWDVVVGEEGEGVRRKARQMARVICRKGDEEIEVLVEKMTAICEAANRDGVKYMM</sequence>
<dbReference type="AlphaFoldDB" id="A0AAQ3KTW6"/>
<evidence type="ECO:0000256" key="3">
    <source>
        <dbReference type="RuleBase" id="RU003718"/>
    </source>
</evidence>
<evidence type="ECO:0000256" key="4">
    <source>
        <dbReference type="RuleBase" id="RU362057"/>
    </source>
</evidence>
<dbReference type="PANTHER" id="PTHR48044:SF29">
    <property type="entry name" value="GLYCOSYLTRANSFERASE"/>
    <property type="match status" value="1"/>
</dbReference>
<comment type="similarity">
    <text evidence="1 3">Belongs to the UDP-glycosyltransferase family.</text>
</comment>
<dbReference type="FunFam" id="3.40.50.2000:FF:000060">
    <property type="entry name" value="Glycosyltransferase"/>
    <property type="match status" value="1"/>
</dbReference>
<dbReference type="InterPro" id="IPR002213">
    <property type="entry name" value="UDP_glucos_trans"/>
</dbReference>
<dbReference type="GO" id="GO:1901137">
    <property type="term" value="P:carbohydrate derivative biosynthetic process"/>
    <property type="evidence" value="ECO:0007669"/>
    <property type="project" value="UniProtKB-ARBA"/>
</dbReference>
<protein>
    <recommendedName>
        <fullName evidence="4">Glycosyltransferase</fullName>
        <ecNumber evidence="4">2.4.1.-</ecNumber>
    </recommendedName>
</protein>
<evidence type="ECO:0000256" key="2">
    <source>
        <dbReference type="ARBA" id="ARBA00022679"/>
    </source>
</evidence>
<dbReference type="SUPFAM" id="SSF53756">
    <property type="entry name" value="UDP-Glycosyltransferase/glycogen phosphorylase"/>
    <property type="match status" value="1"/>
</dbReference>
<keyword evidence="3" id="KW-0328">Glycosyltransferase</keyword>
<dbReference type="Proteomes" id="UP001327560">
    <property type="component" value="Chromosome 7"/>
</dbReference>
<proteinExistence type="inferred from homology"/>
<gene>
    <name evidence="5" type="ORF">Cni_G23664</name>
</gene>
<keyword evidence="6" id="KW-1185">Reference proteome</keyword>
<evidence type="ECO:0000256" key="1">
    <source>
        <dbReference type="ARBA" id="ARBA00009995"/>
    </source>
</evidence>
<dbReference type="PANTHER" id="PTHR48044">
    <property type="entry name" value="GLYCOSYLTRANSFERASE"/>
    <property type="match status" value="1"/>
</dbReference>
<dbReference type="EMBL" id="CP136896">
    <property type="protein sequence ID" value="WOL14883.1"/>
    <property type="molecule type" value="Genomic_DNA"/>
</dbReference>
<dbReference type="InterPro" id="IPR035595">
    <property type="entry name" value="UDP_glycos_trans_CS"/>
</dbReference>
<evidence type="ECO:0000313" key="6">
    <source>
        <dbReference type="Proteomes" id="UP001327560"/>
    </source>
</evidence>
<organism evidence="5 6">
    <name type="scientific">Canna indica</name>
    <name type="common">Indian-shot</name>
    <dbReference type="NCBI Taxonomy" id="4628"/>
    <lineage>
        <taxon>Eukaryota</taxon>
        <taxon>Viridiplantae</taxon>
        <taxon>Streptophyta</taxon>
        <taxon>Embryophyta</taxon>
        <taxon>Tracheophyta</taxon>
        <taxon>Spermatophyta</taxon>
        <taxon>Magnoliopsida</taxon>
        <taxon>Liliopsida</taxon>
        <taxon>Zingiberales</taxon>
        <taxon>Cannaceae</taxon>
        <taxon>Canna</taxon>
    </lineage>
</organism>
<evidence type="ECO:0000313" key="5">
    <source>
        <dbReference type="EMBL" id="WOL14883.1"/>
    </source>
</evidence>
<name>A0AAQ3KTW6_9LILI</name>
<reference evidence="5 6" key="1">
    <citation type="submission" date="2023-10" db="EMBL/GenBank/DDBJ databases">
        <title>Chromosome-scale genome assembly provides insights into flower coloration mechanisms of Canna indica.</title>
        <authorList>
            <person name="Li C."/>
        </authorList>
    </citation>
    <scope>NUCLEOTIDE SEQUENCE [LARGE SCALE GENOMIC DNA]</scope>
    <source>
        <tissue evidence="5">Flower</tissue>
    </source>
</reference>
<dbReference type="GO" id="GO:0008194">
    <property type="term" value="F:UDP-glycosyltransferase activity"/>
    <property type="evidence" value="ECO:0007669"/>
    <property type="project" value="InterPro"/>
</dbReference>
<dbReference type="PROSITE" id="PS00375">
    <property type="entry name" value="UDPGT"/>
    <property type="match status" value="1"/>
</dbReference>